<protein>
    <submittedName>
        <fullName evidence="2">Uncharacterized protein</fullName>
    </submittedName>
</protein>
<evidence type="ECO:0000313" key="1">
    <source>
        <dbReference type="Proteomes" id="UP000887579"/>
    </source>
</evidence>
<sequence length="558" mass="63742">MDSNDSSTSCDEPNPKKRRLSSDAKLIKEQKDMIYKQTMTIGKLQAEIDSSKNAAKMLATLESETRLKSRNRELEKEIVDGQAEYQRSLAEIRSTVNNMTATFEKEAVAKDKRIHNLEQQLASVRNVKPDPGYSDEIKLLQDQIDKLQSTCNNYEKKISDYESQFQLKTKNEAALQSKIDEMKEQVEAQKKLLQNTIEERKKYMNEMEVQLESETNHGTSLRQKIDELKQQNDNQKELFQTKENEFQAAIQDRSNKINDLEAKVESRRKEATALQEQVSKLEAAQKDSIQANMRLKDLEIQKLNETREAAIKDIKSKLEMAKNEKKRAETEVAGLKNVVQNLDKKITDGQQSVFRLQNHNKELADKISVSKNNEAKLQTQLEEVQQKERGARAIIAEQEKKIQESKPENMLRVITLDEIRDGSACDRLRCNTIVNVTRLSYTSGSVNLFSTSEPFEKPCKLKPSIEKPYFQVQIDGELEVTSIKGLSETLPLIHSCNLAKLDLGSAEINYADFIKIVSSKTITNFYGGNVCKREGRKNVNVGINEILKELPNIEECEL</sequence>
<proteinExistence type="predicted"/>
<accession>A0AC34F150</accession>
<name>A0AC34F150_9BILA</name>
<reference evidence="2" key="1">
    <citation type="submission" date="2022-11" db="UniProtKB">
        <authorList>
            <consortium name="WormBaseParasite"/>
        </authorList>
    </citation>
    <scope>IDENTIFICATION</scope>
</reference>
<evidence type="ECO:0000313" key="2">
    <source>
        <dbReference type="WBParaSite" id="ES5_v2.g10626.t1"/>
    </source>
</evidence>
<organism evidence="1 2">
    <name type="scientific">Panagrolaimus sp. ES5</name>
    <dbReference type="NCBI Taxonomy" id="591445"/>
    <lineage>
        <taxon>Eukaryota</taxon>
        <taxon>Metazoa</taxon>
        <taxon>Ecdysozoa</taxon>
        <taxon>Nematoda</taxon>
        <taxon>Chromadorea</taxon>
        <taxon>Rhabditida</taxon>
        <taxon>Tylenchina</taxon>
        <taxon>Panagrolaimomorpha</taxon>
        <taxon>Panagrolaimoidea</taxon>
        <taxon>Panagrolaimidae</taxon>
        <taxon>Panagrolaimus</taxon>
    </lineage>
</organism>
<dbReference type="WBParaSite" id="ES5_v2.g10626.t1">
    <property type="protein sequence ID" value="ES5_v2.g10626.t1"/>
    <property type="gene ID" value="ES5_v2.g10626"/>
</dbReference>
<dbReference type="Proteomes" id="UP000887579">
    <property type="component" value="Unplaced"/>
</dbReference>